<keyword evidence="2" id="KW-0812">Transmembrane</keyword>
<organism evidence="3 4">
    <name type="scientific">Allomyces macrogynus (strain ATCC 38327)</name>
    <name type="common">Allomyces javanicus var. macrogynus</name>
    <dbReference type="NCBI Taxonomy" id="578462"/>
    <lineage>
        <taxon>Eukaryota</taxon>
        <taxon>Fungi</taxon>
        <taxon>Fungi incertae sedis</taxon>
        <taxon>Blastocladiomycota</taxon>
        <taxon>Blastocladiomycetes</taxon>
        <taxon>Blastocladiales</taxon>
        <taxon>Blastocladiaceae</taxon>
        <taxon>Allomyces</taxon>
    </lineage>
</organism>
<dbReference type="VEuPathDB" id="FungiDB:AMAG_17579"/>
<evidence type="ECO:0000256" key="1">
    <source>
        <dbReference type="SAM" id="MobiDB-lite"/>
    </source>
</evidence>
<feature type="region of interest" description="Disordered" evidence="1">
    <location>
        <begin position="257"/>
        <end position="276"/>
    </location>
</feature>
<dbReference type="EMBL" id="GG745403">
    <property type="protein sequence ID" value="KNE73396.1"/>
    <property type="molecule type" value="Genomic_DNA"/>
</dbReference>
<feature type="transmembrane region" description="Helical" evidence="2">
    <location>
        <begin position="196"/>
        <end position="216"/>
    </location>
</feature>
<feature type="transmembrane region" description="Helical" evidence="2">
    <location>
        <begin position="158"/>
        <end position="184"/>
    </location>
</feature>
<sequence length="355" mass="36886">SEVSRLVREVRKGGAAGTEPSELERESYLSSSSAVAPGAAGVRLPVAGGGITYGATTRRGAASPRMSPGFGKGGQEILAMADGAATWDSAPILHPMRLPGTRSRVVSGGYGEEEPLLESEEAYATPAGTELEPLPEPMHATVPIQVDPVMSIKNAQHVAMMTLLITLAEAVLGTLAATALPAPTRHAEVVGSRTRVLTLLLATWFTLAIGAAWAFAEGFFMSLYDLSKVRTVATLGLIACIVAHGVAVERENRARLHDLPSPGLPPVVPGNETVPHLPPDVPSTPVPPLPGRNHDHDHAGPHRVVVIKGDAWSMPAVAAASLEDEEGEPGFGGVAVMAGMDGEDGAWHARLVRAG</sequence>
<evidence type="ECO:0000313" key="3">
    <source>
        <dbReference type="EMBL" id="KNE73396.1"/>
    </source>
</evidence>
<protein>
    <submittedName>
        <fullName evidence="3">Uncharacterized protein</fullName>
    </submittedName>
</protein>
<evidence type="ECO:0000256" key="2">
    <source>
        <dbReference type="SAM" id="Phobius"/>
    </source>
</evidence>
<keyword evidence="2" id="KW-0472">Membrane</keyword>
<feature type="non-terminal residue" evidence="3">
    <location>
        <position position="1"/>
    </location>
</feature>
<proteinExistence type="predicted"/>
<keyword evidence="2" id="KW-1133">Transmembrane helix</keyword>
<reference evidence="4" key="2">
    <citation type="submission" date="2009-11" db="EMBL/GenBank/DDBJ databases">
        <title>The Genome Sequence of Allomyces macrogynus strain ATCC 38327.</title>
        <authorList>
            <consortium name="The Broad Institute Genome Sequencing Platform"/>
            <person name="Russ C."/>
            <person name="Cuomo C."/>
            <person name="Shea T."/>
            <person name="Young S.K."/>
            <person name="Zeng Q."/>
            <person name="Koehrsen M."/>
            <person name="Haas B."/>
            <person name="Borodovsky M."/>
            <person name="Guigo R."/>
            <person name="Alvarado L."/>
            <person name="Berlin A."/>
            <person name="Borenstein D."/>
            <person name="Chen Z."/>
            <person name="Engels R."/>
            <person name="Freedman E."/>
            <person name="Gellesch M."/>
            <person name="Goldberg J."/>
            <person name="Griggs A."/>
            <person name="Gujja S."/>
            <person name="Heiman D."/>
            <person name="Hepburn T."/>
            <person name="Howarth C."/>
            <person name="Jen D."/>
            <person name="Larson L."/>
            <person name="Lewis B."/>
            <person name="Mehta T."/>
            <person name="Park D."/>
            <person name="Pearson M."/>
            <person name="Roberts A."/>
            <person name="Saif S."/>
            <person name="Shenoy N."/>
            <person name="Sisk P."/>
            <person name="Stolte C."/>
            <person name="Sykes S."/>
            <person name="Walk T."/>
            <person name="White J."/>
            <person name="Yandava C."/>
            <person name="Burger G."/>
            <person name="Gray M.W."/>
            <person name="Holland P.W.H."/>
            <person name="King N."/>
            <person name="Lang F.B.F."/>
            <person name="Roger A.J."/>
            <person name="Ruiz-Trillo I."/>
            <person name="Lander E."/>
            <person name="Nusbaum C."/>
        </authorList>
    </citation>
    <scope>NUCLEOTIDE SEQUENCE [LARGE SCALE GENOMIC DNA]</scope>
    <source>
        <strain evidence="4">ATCC 38327</strain>
    </source>
</reference>
<name>A0A0L0TFE1_ALLM3</name>
<reference evidence="3 4" key="1">
    <citation type="submission" date="2009-11" db="EMBL/GenBank/DDBJ databases">
        <title>Annotation of Allomyces macrogynus ATCC 38327.</title>
        <authorList>
            <consortium name="The Broad Institute Genome Sequencing Platform"/>
            <person name="Russ C."/>
            <person name="Cuomo C."/>
            <person name="Burger G."/>
            <person name="Gray M.W."/>
            <person name="Holland P.W.H."/>
            <person name="King N."/>
            <person name="Lang F.B.F."/>
            <person name="Roger A.J."/>
            <person name="Ruiz-Trillo I."/>
            <person name="Young S.K."/>
            <person name="Zeng Q."/>
            <person name="Gargeya S."/>
            <person name="Fitzgerald M."/>
            <person name="Haas B."/>
            <person name="Abouelleil A."/>
            <person name="Alvarado L."/>
            <person name="Arachchi H.M."/>
            <person name="Berlin A."/>
            <person name="Chapman S.B."/>
            <person name="Gearin G."/>
            <person name="Goldberg J."/>
            <person name="Griggs A."/>
            <person name="Gujja S."/>
            <person name="Hansen M."/>
            <person name="Heiman D."/>
            <person name="Howarth C."/>
            <person name="Larimer J."/>
            <person name="Lui A."/>
            <person name="MacDonald P.J.P."/>
            <person name="McCowen C."/>
            <person name="Montmayeur A."/>
            <person name="Murphy C."/>
            <person name="Neiman D."/>
            <person name="Pearson M."/>
            <person name="Priest M."/>
            <person name="Roberts A."/>
            <person name="Saif S."/>
            <person name="Shea T."/>
            <person name="Sisk P."/>
            <person name="Stolte C."/>
            <person name="Sykes S."/>
            <person name="Wortman J."/>
            <person name="Nusbaum C."/>
            <person name="Birren B."/>
        </authorList>
    </citation>
    <scope>NUCLEOTIDE SEQUENCE [LARGE SCALE GENOMIC DNA]</scope>
    <source>
        <strain evidence="3 4">ATCC 38327</strain>
    </source>
</reference>
<dbReference type="OrthoDB" id="10475009at2759"/>
<evidence type="ECO:0000313" key="4">
    <source>
        <dbReference type="Proteomes" id="UP000054350"/>
    </source>
</evidence>
<gene>
    <name evidence="3" type="ORF">AMAG_17579</name>
</gene>
<feature type="region of interest" description="Disordered" evidence="1">
    <location>
        <begin position="1"/>
        <end position="29"/>
    </location>
</feature>
<feature type="compositionally biased region" description="Basic and acidic residues" evidence="1">
    <location>
        <begin position="1"/>
        <end position="12"/>
    </location>
</feature>
<keyword evidence="4" id="KW-1185">Reference proteome</keyword>
<dbReference type="AlphaFoldDB" id="A0A0L0TFE1"/>
<feature type="transmembrane region" description="Helical" evidence="2">
    <location>
        <begin position="228"/>
        <end position="248"/>
    </location>
</feature>
<dbReference type="Proteomes" id="UP000054350">
    <property type="component" value="Unassembled WGS sequence"/>
</dbReference>
<accession>A0A0L0TFE1</accession>